<organism evidence="3 4">
    <name type="scientific">Eremothecium cymbalariae (strain CBS 270.75 / DBVPG 7215 / KCTC 17166 / NRRL Y-17582)</name>
    <name type="common">Yeast</name>
    <dbReference type="NCBI Taxonomy" id="931890"/>
    <lineage>
        <taxon>Eukaryota</taxon>
        <taxon>Fungi</taxon>
        <taxon>Dikarya</taxon>
        <taxon>Ascomycota</taxon>
        <taxon>Saccharomycotina</taxon>
        <taxon>Saccharomycetes</taxon>
        <taxon>Saccharomycetales</taxon>
        <taxon>Saccharomycetaceae</taxon>
        <taxon>Eremothecium</taxon>
    </lineage>
</organism>
<dbReference type="OMA" id="VNIVIEY"/>
<proteinExistence type="predicted"/>
<dbReference type="eggNOG" id="ENOG502SFSU">
    <property type="taxonomic scope" value="Eukaryota"/>
</dbReference>
<sequence length="142" mass="16030">MPLQEGSSSQTQYRQSSRLRESNREEILFGPSFGSAKSRTRPILSTVNLSWGVLLSAVILVISSIIVFLLGVNIVILYRTMNVHNMINVLLKTGLIVISLLAIYFVNAFNVWFFRKMVSPSSAGRYSILRGGESFELEERER</sequence>
<keyword evidence="2" id="KW-0812">Transmembrane</keyword>
<reference evidence="4" key="1">
    <citation type="journal article" date="2012" name="G3 (Bethesda)">
        <title>Pichia sorbitophila, an interspecies yeast hybrid reveals early steps of genome resolution following polyploidization.</title>
        <authorList>
            <person name="Leh Louis V."/>
            <person name="Despons L."/>
            <person name="Friedrich A."/>
            <person name="Martin T."/>
            <person name="Durrens P."/>
            <person name="Casaregola S."/>
            <person name="Neuveglise C."/>
            <person name="Fairhead C."/>
            <person name="Marck C."/>
            <person name="Cruz J.A."/>
            <person name="Straub M.L."/>
            <person name="Kugler V."/>
            <person name="Sacerdot C."/>
            <person name="Uzunov Z."/>
            <person name="Thierry A."/>
            <person name="Weiss S."/>
            <person name="Bleykasten C."/>
            <person name="De Montigny J."/>
            <person name="Jacques N."/>
            <person name="Jung P."/>
            <person name="Lemaire M."/>
            <person name="Mallet S."/>
            <person name="Morel G."/>
            <person name="Richard G.F."/>
            <person name="Sarkar A."/>
            <person name="Savel G."/>
            <person name="Schacherer J."/>
            <person name="Seret M.L."/>
            <person name="Talla E."/>
            <person name="Samson G."/>
            <person name="Jubin C."/>
            <person name="Poulain J."/>
            <person name="Vacherie B."/>
            <person name="Barbe V."/>
            <person name="Pelletier E."/>
            <person name="Sherman D.J."/>
            <person name="Westhof E."/>
            <person name="Weissenbach J."/>
            <person name="Baret P.V."/>
            <person name="Wincker P."/>
            <person name="Gaillardin C."/>
            <person name="Dujon B."/>
            <person name="Souciet J.L."/>
        </authorList>
    </citation>
    <scope>NUCLEOTIDE SEQUENCE [LARGE SCALE GENOMIC DNA]</scope>
    <source>
        <strain evidence="4">CBS 270.75 / DBVPG 7215 / KCTC 17166 / NRRL Y-17582</strain>
    </source>
</reference>
<dbReference type="OrthoDB" id="4064992at2759"/>
<evidence type="ECO:0000256" key="2">
    <source>
        <dbReference type="SAM" id="Phobius"/>
    </source>
</evidence>
<keyword evidence="4" id="KW-1185">Reference proteome</keyword>
<dbReference type="Proteomes" id="UP000006790">
    <property type="component" value="Chromosome 7"/>
</dbReference>
<feature type="compositionally biased region" description="Low complexity" evidence="1">
    <location>
        <begin position="7"/>
        <end position="16"/>
    </location>
</feature>
<dbReference type="RefSeq" id="XP_003647957.1">
    <property type="nucleotide sequence ID" value="XM_003647909.1"/>
</dbReference>
<feature type="transmembrane region" description="Helical" evidence="2">
    <location>
        <begin position="51"/>
        <end position="77"/>
    </location>
</feature>
<dbReference type="InParanoid" id="G8JWC5"/>
<evidence type="ECO:0000256" key="1">
    <source>
        <dbReference type="SAM" id="MobiDB-lite"/>
    </source>
</evidence>
<dbReference type="AlphaFoldDB" id="G8JWC5"/>
<dbReference type="GeneID" id="11469539"/>
<gene>
    <name evidence="3" type="ordered locus">Ecym_7302</name>
</gene>
<feature type="transmembrane region" description="Helical" evidence="2">
    <location>
        <begin position="89"/>
        <end position="113"/>
    </location>
</feature>
<name>G8JWC5_ERECY</name>
<keyword evidence="2" id="KW-1133">Transmembrane helix</keyword>
<evidence type="ECO:0000313" key="3">
    <source>
        <dbReference type="EMBL" id="AET41140.1"/>
    </source>
</evidence>
<evidence type="ECO:0000313" key="4">
    <source>
        <dbReference type="Proteomes" id="UP000006790"/>
    </source>
</evidence>
<accession>G8JWC5</accession>
<feature type="region of interest" description="Disordered" evidence="1">
    <location>
        <begin position="1"/>
        <end position="21"/>
    </location>
</feature>
<dbReference type="HOGENOM" id="CLU_145613_0_0_1"/>
<dbReference type="KEGG" id="erc:Ecym_7302"/>
<dbReference type="EMBL" id="CP002503">
    <property type="protein sequence ID" value="AET41140.1"/>
    <property type="molecule type" value="Genomic_DNA"/>
</dbReference>
<keyword evidence="2" id="KW-0472">Membrane</keyword>
<protein>
    <submittedName>
        <fullName evidence="3">Uncharacterized protein</fullName>
    </submittedName>
</protein>